<proteinExistence type="predicted"/>
<protein>
    <submittedName>
        <fullName evidence="1">Uncharacterized protein</fullName>
    </submittedName>
</protein>
<dbReference type="AlphaFoldDB" id="A0AAP0LR98"/>
<comment type="caution">
    <text evidence="1">The sequence shown here is derived from an EMBL/GenBank/DDBJ whole genome shotgun (WGS) entry which is preliminary data.</text>
</comment>
<gene>
    <name evidence="1" type="ORF">WN944_023835</name>
</gene>
<name>A0AAP0LR98_9ROSI</name>
<accession>A0AAP0LR98</accession>
<evidence type="ECO:0000313" key="1">
    <source>
        <dbReference type="EMBL" id="KAK9180700.1"/>
    </source>
</evidence>
<dbReference type="Proteomes" id="UP001428341">
    <property type="component" value="Unassembled WGS sequence"/>
</dbReference>
<keyword evidence="2" id="KW-1185">Reference proteome</keyword>
<reference evidence="1 2" key="1">
    <citation type="submission" date="2024-05" db="EMBL/GenBank/DDBJ databases">
        <title>Haplotype-resolved chromosome-level genome assembly of Huyou (Citrus changshanensis).</title>
        <authorList>
            <person name="Miao C."/>
            <person name="Chen W."/>
            <person name="Wu Y."/>
            <person name="Wang L."/>
            <person name="Zhao S."/>
            <person name="Grierson D."/>
            <person name="Xu C."/>
            <person name="Chen K."/>
        </authorList>
    </citation>
    <scope>NUCLEOTIDE SEQUENCE [LARGE SCALE GENOMIC DNA]</scope>
    <source>
        <strain evidence="1">01-14</strain>
        <tissue evidence="1">Leaf</tissue>
    </source>
</reference>
<evidence type="ECO:0000313" key="2">
    <source>
        <dbReference type="Proteomes" id="UP001428341"/>
    </source>
</evidence>
<dbReference type="EMBL" id="JBCGBO010000024">
    <property type="protein sequence ID" value="KAK9180700.1"/>
    <property type="molecule type" value="Genomic_DNA"/>
</dbReference>
<organism evidence="1 2">
    <name type="scientific">Citrus x changshan-huyou</name>
    <dbReference type="NCBI Taxonomy" id="2935761"/>
    <lineage>
        <taxon>Eukaryota</taxon>
        <taxon>Viridiplantae</taxon>
        <taxon>Streptophyta</taxon>
        <taxon>Embryophyta</taxon>
        <taxon>Tracheophyta</taxon>
        <taxon>Spermatophyta</taxon>
        <taxon>Magnoliopsida</taxon>
        <taxon>eudicotyledons</taxon>
        <taxon>Gunneridae</taxon>
        <taxon>Pentapetalae</taxon>
        <taxon>rosids</taxon>
        <taxon>malvids</taxon>
        <taxon>Sapindales</taxon>
        <taxon>Rutaceae</taxon>
        <taxon>Aurantioideae</taxon>
        <taxon>Citrus</taxon>
    </lineage>
</organism>
<sequence>MATSGGELMSKSASEIWEFFQRQADNSQQRSRSLRNTRRIKGVNEVHIGESSSEIKEVKAIIEGLSRQIASLSTAKSTESHDHDSYSDQANVIGSGVRSGRTLSHALGGQLAISTYEERRNMKLIIFIHKAKLIQFMVKLDEKDNLKAMIDYLRADGNVSMIGL</sequence>